<dbReference type="RefSeq" id="WP_379768823.1">
    <property type="nucleotide sequence ID" value="NZ_JBHSXI010000012.1"/>
</dbReference>
<evidence type="ECO:0000256" key="1">
    <source>
        <dbReference type="SAM" id="MobiDB-lite"/>
    </source>
</evidence>
<sequence length="377" mass="38618">MTADDGGPTPSGNRVGDSPTPSKDRVGDSPTPPGGRVVAVPCEGANVLALFALDTGEPLGEVPVGSHPVHATAHRGGTFVATMGERAVTAVAPDGEVVRIETGVLGPSHFAVANGDLFISCSAGDALAVIDPERLTLLDRIGVGAEPHEVAVSTDGRRLYAGSRRDGVVDVVDPAARERIGSIPIGANARVQGVAIAPDGSRGYAVDQRGARVVAFDTGRGRGGGGDAAEDGTRDAGSPATDAVVADAPVGADPYDLVATADRVFVPGRDDGTVHEFDPDLERVAIHDGFSRPVDLFELGSDRWVLDAGAARLRSLGGEAIETPAPGLVATRVDPGDRPARLVVSHYDDDLLSLVDVESGTVWTVETPAYPFGTAIV</sequence>
<organism evidence="2 3">
    <name type="scientific">Halorubrum trueperi</name>
    <dbReference type="NCBI Taxonomy" id="2004704"/>
    <lineage>
        <taxon>Archaea</taxon>
        <taxon>Methanobacteriati</taxon>
        <taxon>Methanobacteriota</taxon>
        <taxon>Stenosarchaea group</taxon>
        <taxon>Halobacteria</taxon>
        <taxon>Halobacteriales</taxon>
        <taxon>Haloferacaceae</taxon>
        <taxon>Halorubrum</taxon>
    </lineage>
</organism>
<dbReference type="InterPro" id="IPR011045">
    <property type="entry name" value="N2O_reductase_N"/>
</dbReference>
<keyword evidence="3" id="KW-1185">Reference proteome</keyword>
<feature type="region of interest" description="Disordered" evidence="1">
    <location>
        <begin position="216"/>
        <end position="240"/>
    </location>
</feature>
<dbReference type="AlphaFoldDB" id="A0ABD5UKB9"/>
<comment type="caution">
    <text evidence="2">The sequence shown here is derived from an EMBL/GenBank/DDBJ whole genome shotgun (WGS) entry which is preliminary data.</text>
</comment>
<proteinExistence type="predicted"/>
<dbReference type="EMBL" id="JBHSXI010000012">
    <property type="protein sequence ID" value="MFC6889741.1"/>
    <property type="molecule type" value="Genomic_DNA"/>
</dbReference>
<reference evidence="2 3" key="1">
    <citation type="journal article" date="2019" name="Int. J. Syst. Evol. Microbiol.">
        <title>The Global Catalogue of Microorganisms (GCM) 10K type strain sequencing project: providing services to taxonomists for standard genome sequencing and annotation.</title>
        <authorList>
            <consortium name="The Broad Institute Genomics Platform"/>
            <consortium name="The Broad Institute Genome Sequencing Center for Infectious Disease"/>
            <person name="Wu L."/>
            <person name="Ma J."/>
        </authorList>
    </citation>
    <scope>NUCLEOTIDE SEQUENCE [LARGE SCALE GENOMIC DNA]</scope>
    <source>
        <strain evidence="2 3">Y73</strain>
    </source>
</reference>
<accession>A0ABD5UKB9</accession>
<dbReference type="Proteomes" id="UP001596333">
    <property type="component" value="Unassembled WGS sequence"/>
</dbReference>
<protein>
    <submittedName>
        <fullName evidence="2">YncE family protein</fullName>
    </submittedName>
</protein>
<gene>
    <name evidence="2" type="ORF">ACFQEY_12040</name>
</gene>
<dbReference type="PANTHER" id="PTHR47197:SF3">
    <property type="entry name" value="DIHYDRO-HEME D1 DEHYDROGENASE"/>
    <property type="match status" value="1"/>
</dbReference>
<evidence type="ECO:0000313" key="3">
    <source>
        <dbReference type="Proteomes" id="UP001596333"/>
    </source>
</evidence>
<evidence type="ECO:0000313" key="2">
    <source>
        <dbReference type="EMBL" id="MFC6889741.1"/>
    </source>
</evidence>
<feature type="region of interest" description="Disordered" evidence="1">
    <location>
        <begin position="1"/>
        <end position="36"/>
    </location>
</feature>
<dbReference type="SUPFAM" id="SSF50974">
    <property type="entry name" value="Nitrous oxide reductase, N-terminal domain"/>
    <property type="match status" value="2"/>
</dbReference>
<dbReference type="PANTHER" id="PTHR47197">
    <property type="entry name" value="PROTEIN NIRF"/>
    <property type="match status" value="1"/>
</dbReference>
<name>A0ABD5UKB9_9EURY</name>
<dbReference type="Gene3D" id="2.130.10.10">
    <property type="entry name" value="YVTN repeat-like/Quinoprotein amine dehydrogenase"/>
    <property type="match status" value="1"/>
</dbReference>
<dbReference type="InterPro" id="IPR015943">
    <property type="entry name" value="WD40/YVTN_repeat-like_dom_sf"/>
</dbReference>
<dbReference type="InterPro" id="IPR051200">
    <property type="entry name" value="Host-pathogen_enzymatic-act"/>
</dbReference>